<evidence type="ECO:0000256" key="15">
    <source>
        <dbReference type="ARBA" id="ARBA00023198"/>
    </source>
</evidence>
<dbReference type="Proteomes" id="UP000008912">
    <property type="component" value="Unassembled WGS sequence"/>
</dbReference>
<accession>G1MPE3</accession>
<dbReference type="GO" id="GO:0005886">
    <property type="term" value="C:plasma membrane"/>
    <property type="evidence" value="ECO:0007669"/>
    <property type="project" value="TreeGrafter"/>
</dbReference>
<keyword evidence="4" id="KW-0399">Innate immunity</keyword>
<dbReference type="Pfam" id="PF00560">
    <property type="entry name" value="LRR_1"/>
    <property type="match status" value="1"/>
</dbReference>
<evidence type="ECO:0000256" key="17">
    <source>
        <dbReference type="ARBA" id="ARBA00062299"/>
    </source>
</evidence>
<dbReference type="FunFam" id="3.80.10.10:FF:000365">
    <property type="entry name" value="Toll-like receptor 5"/>
    <property type="match status" value="1"/>
</dbReference>
<evidence type="ECO:0000256" key="18">
    <source>
        <dbReference type="ARBA" id="ARBA00072833"/>
    </source>
</evidence>
<dbReference type="Pfam" id="PF13855">
    <property type="entry name" value="LRR_8"/>
    <property type="match status" value="4"/>
</dbReference>
<evidence type="ECO:0000256" key="14">
    <source>
        <dbReference type="ARBA" id="ARBA00023180"/>
    </source>
</evidence>
<reference evidence="20" key="2">
    <citation type="submission" date="2025-08" db="UniProtKB">
        <authorList>
            <consortium name="Ensembl"/>
        </authorList>
    </citation>
    <scope>IDENTIFICATION</scope>
</reference>
<evidence type="ECO:0000256" key="13">
    <source>
        <dbReference type="ARBA" id="ARBA00023170"/>
    </source>
</evidence>
<evidence type="ECO:0000256" key="11">
    <source>
        <dbReference type="ARBA" id="ARBA00023136"/>
    </source>
</evidence>
<reference evidence="20" key="3">
    <citation type="submission" date="2025-09" db="UniProtKB">
        <authorList>
            <consortium name="Ensembl"/>
        </authorList>
    </citation>
    <scope>IDENTIFICATION</scope>
</reference>
<evidence type="ECO:0000256" key="7">
    <source>
        <dbReference type="ARBA" id="ARBA00022729"/>
    </source>
</evidence>
<dbReference type="AlphaFoldDB" id="G1MPE3"/>
<keyword evidence="5" id="KW-0433">Leucine-rich repeat</keyword>
<organism evidence="20 21">
    <name type="scientific">Ailuropoda melanoleuca</name>
    <name type="common">Giant panda</name>
    <dbReference type="NCBI Taxonomy" id="9646"/>
    <lineage>
        <taxon>Eukaryota</taxon>
        <taxon>Metazoa</taxon>
        <taxon>Chordata</taxon>
        <taxon>Craniata</taxon>
        <taxon>Vertebrata</taxon>
        <taxon>Euteleostomi</taxon>
        <taxon>Mammalia</taxon>
        <taxon>Eutheria</taxon>
        <taxon>Laurasiatheria</taxon>
        <taxon>Carnivora</taxon>
        <taxon>Caniformia</taxon>
        <taxon>Ursidae</taxon>
        <taxon>Ailuropoda</taxon>
    </lineage>
</organism>
<dbReference type="FunFam" id="3.80.10.10:FF:000592">
    <property type="entry name" value="Toll-like receptor 5"/>
    <property type="match status" value="1"/>
</dbReference>
<evidence type="ECO:0000256" key="2">
    <source>
        <dbReference type="ARBA" id="ARBA00009634"/>
    </source>
</evidence>
<sequence length="930" mass="104991">MDAGLLPSRRSCTMLLFLHPVPVGTGPEWDRVECPRRFWAARILPNVCCAGGERSRAGRQTTDKETSGCMRIMGGHLDLLFGVMLAASPVLAIPSCASDGQRALYRSCNLTQVPPVPSTTQVLLLSFNYIRTVTTTSFPFLEQLQLLELGTQFTPFTIGREAFRNLPNLRVLDLGNSQVDFLHPDAFQGLPHLLELRLLYCGLSDTVLQDGYFRNLGSLSRLDLSKNEIRSLKLHPSFWELNSLKSIDFSLNQIPIVCEHELQPLQGKTLSLFNLAANHLYSRVSVDWGACMNPFTDMVLETLDVSGNGWTADITGNFSRAISGSRISSLVLAHHIMGPGFGFQNIRDPDRDTFAGLAGSAVLRLDLSHGFIFSLNFRLFEALKALKLLNLAHNKINRIAGEAFYGLDSLQVLNMSYNLLGELYNSDFYGLPQVAYIDLQNNHIGIIQDRTFRFLKTLHTLDLRDNALKTISFLPSINTIFLSSNKLVTLQNMRLKANFLHLSENRLEDLDDLYFLLRVPDLQVLILNQNRFSSCSRAHGPTGSRSLEKLFLGGNMLQLAWETGFCWDVFKGLSRLQILYLNNNYLTFLPPGALSDLTALRGLDLNSNRLTALAPGDLPANLEVLDVSRNQLLSLDPDLFASLRAVDITHNRFICECDLRPLITWLNQTNVTVFGSHADIYCMYPNELAGTPLSSVSMEDCDEEEVLKVIKLSLFISSTVTLTLFLVTIVVVTKLRGLCFICYRAAHRLLPTVYAERRESDTYKYDAYLCFSGRDFEWVQRALLRHLDAQYSDQNRFNLCFEERDFVPGREHIANIQDAVWGSRKVVCLVSRHFLRDGWCLEAFTYAQNRCVSDLDGALILVIVGSLSQYDLRKHQCIRGFVRKRQYLRWPEDLQDFGWFLHTLSQHILKKGKDAKRDGSIPLQTVAAVS</sequence>
<comment type="function">
    <text evidence="16">Pattern recognition receptor (PRR) located on the cell surface that participates in the activation of innate immunity and inflammatory response. Recognizes small molecular motifs named pathogen-associated molecular pattern (PAMPs) expressed by pathogens and microbe-associated molecular patterns (MAMPs) usually expressed by resident microbiota. Upon ligand binding such as bacterial flagellins, recruits intracellular adapter proteins MYD88 and TRIF leading to NF-kappa-B activation, cytokine secretion and induction of the inflammatory response. Plays thereby an important role in the relationship between the intestinal epithelium and enteric microbes and contributes to the gut microbiota composition throughout life.</text>
</comment>
<keyword evidence="8" id="KW-0677">Repeat</keyword>
<dbReference type="InParanoid" id="G1MPE3"/>
<dbReference type="RefSeq" id="XP_034522468.1">
    <property type="nucleotide sequence ID" value="XM_034666577.1"/>
</dbReference>
<keyword evidence="3" id="KW-0597">Phosphoprotein</keyword>
<keyword evidence="9" id="KW-0391">Immunity</keyword>
<comment type="subunit">
    <text evidence="17">Homodimer. Interacts with MYD88 (via TIR domain). Interacts with TICAM1 (via TIR domain). Interacts with UNC93B1; this interaction is essential for proper TLR5 localization to the plasma membrane.</text>
</comment>
<comment type="subcellular location">
    <subcellularLocation>
        <location evidence="1">Membrane</location>
        <topology evidence="1">Single-pass type I membrane protein</topology>
    </subcellularLocation>
</comment>
<dbReference type="FunFam" id="3.40.50.10140:FF:000001">
    <property type="entry name" value="Toll-like receptor 2"/>
    <property type="match status" value="1"/>
</dbReference>
<keyword evidence="6" id="KW-0812">Transmembrane</keyword>
<evidence type="ECO:0000256" key="16">
    <source>
        <dbReference type="ARBA" id="ARBA00057507"/>
    </source>
</evidence>
<dbReference type="InterPro" id="IPR032675">
    <property type="entry name" value="LRR_dom_sf"/>
</dbReference>
<evidence type="ECO:0000313" key="20">
    <source>
        <dbReference type="Ensembl" id="ENSAMEP00000021245.2"/>
    </source>
</evidence>
<dbReference type="FunFam" id="3.80.10.10:FF:000306">
    <property type="entry name" value="Toll-like receptor 5"/>
    <property type="match status" value="1"/>
</dbReference>
<evidence type="ECO:0000256" key="5">
    <source>
        <dbReference type="ARBA" id="ARBA00022614"/>
    </source>
</evidence>
<evidence type="ECO:0000256" key="10">
    <source>
        <dbReference type="ARBA" id="ARBA00022989"/>
    </source>
</evidence>
<keyword evidence="13" id="KW-0675">Receptor</keyword>
<dbReference type="Gene3D" id="3.80.10.10">
    <property type="entry name" value="Ribonuclease Inhibitor"/>
    <property type="match status" value="3"/>
</dbReference>
<dbReference type="SMART" id="SM00082">
    <property type="entry name" value="LRRCT"/>
    <property type="match status" value="1"/>
</dbReference>
<dbReference type="SUPFAM" id="SSF52058">
    <property type="entry name" value="L domain-like"/>
    <property type="match status" value="2"/>
</dbReference>
<evidence type="ECO:0000256" key="9">
    <source>
        <dbReference type="ARBA" id="ARBA00022859"/>
    </source>
</evidence>
<dbReference type="GO" id="GO:0006954">
    <property type="term" value="P:inflammatory response"/>
    <property type="evidence" value="ECO:0007669"/>
    <property type="project" value="UniProtKB-KW"/>
</dbReference>
<reference evidence="20 21" key="1">
    <citation type="journal article" date="2010" name="Nature">
        <title>The sequence and de novo assembly of the giant panda genome.</title>
        <authorList>
            <person name="Li R."/>
            <person name="Fan W."/>
            <person name="Tian G."/>
            <person name="Zhu H."/>
            <person name="He L."/>
            <person name="Cai J."/>
            <person name="Huang Q."/>
            <person name="Cai Q."/>
            <person name="Li B."/>
            <person name="Bai Y."/>
            <person name="Zhang Z."/>
            <person name="Zhang Y."/>
            <person name="Wang W."/>
            <person name="Li J."/>
            <person name="Wei F."/>
            <person name="Li H."/>
            <person name="Jian M."/>
            <person name="Li J."/>
            <person name="Zhang Z."/>
            <person name="Nielsen R."/>
            <person name="Li D."/>
            <person name="Gu W."/>
            <person name="Yang Z."/>
            <person name="Xuan Z."/>
            <person name="Ryder O.A."/>
            <person name="Leung F.C."/>
            <person name="Zhou Y."/>
            <person name="Cao J."/>
            <person name="Sun X."/>
            <person name="Fu Y."/>
            <person name="Fang X."/>
            <person name="Guo X."/>
            <person name="Wang B."/>
            <person name="Hou R."/>
            <person name="Shen F."/>
            <person name="Mu B."/>
            <person name="Ni P."/>
            <person name="Lin R."/>
            <person name="Qian W."/>
            <person name="Wang G."/>
            <person name="Yu C."/>
            <person name="Nie W."/>
            <person name="Wang J."/>
            <person name="Wu Z."/>
            <person name="Liang H."/>
            <person name="Min J."/>
            <person name="Wu Q."/>
            <person name="Cheng S."/>
            <person name="Ruan J."/>
            <person name="Wang M."/>
            <person name="Shi Z."/>
            <person name="Wen M."/>
            <person name="Liu B."/>
            <person name="Ren X."/>
            <person name="Zheng H."/>
            <person name="Dong D."/>
            <person name="Cook K."/>
            <person name="Shan G."/>
            <person name="Zhang H."/>
            <person name="Kosiol C."/>
            <person name="Xie X."/>
            <person name="Lu Z."/>
            <person name="Zheng H."/>
            <person name="Li Y."/>
            <person name="Steiner C.C."/>
            <person name="Lam T.T."/>
            <person name="Lin S."/>
            <person name="Zhang Q."/>
            <person name="Li G."/>
            <person name="Tian J."/>
            <person name="Gong T."/>
            <person name="Liu H."/>
            <person name="Zhang D."/>
            <person name="Fang L."/>
            <person name="Ye C."/>
            <person name="Zhang J."/>
            <person name="Hu W."/>
            <person name="Xu A."/>
            <person name="Ren Y."/>
            <person name="Zhang G."/>
            <person name="Bruford M.W."/>
            <person name="Li Q."/>
            <person name="Ma L."/>
            <person name="Guo Y."/>
            <person name="An N."/>
            <person name="Hu Y."/>
            <person name="Zheng Y."/>
            <person name="Shi Y."/>
            <person name="Li Z."/>
            <person name="Liu Q."/>
            <person name="Chen Y."/>
            <person name="Zhao J."/>
            <person name="Qu N."/>
            <person name="Zhao S."/>
            <person name="Tian F."/>
            <person name="Wang X."/>
            <person name="Wang H."/>
            <person name="Xu L."/>
            <person name="Liu X."/>
            <person name="Vinar T."/>
            <person name="Wang Y."/>
            <person name="Lam T.W."/>
            <person name="Yiu S.M."/>
            <person name="Liu S."/>
            <person name="Zhang H."/>
            <person name="Li D."/>
            <person name="Huang Y."/>
            <person name="Wang X."/>
            <person name="Yang G."/>
            <person name="Jiang Z."/>
            <person name="Wang J."/>
            <person name="Qin N."/>
            <person name="Li L."/>
            <person name="Li J."/>
            <person name="Bolund L."/>
            <person name="Kristiansen K."/>
            <person name="Wong G.K."/>
            <person name="Olson M."/>
            <person name="Zhang X."/>
            <person name="Li S."/>
            <person name="Yang H."/>
            <person name="Wang J."/>
            <person name="Wang J."/>
        </authorList>
    </citation>
    <scope>NUCLEOTIDE SEQUENCE [LARGE SCALE GENOMIC DNA]</scope>
</reference>
<evidence type="ECO:0000313" key="21">
    <source>
        <dbReference type="Proteomes" id="UP000008912"/>
    </source>
</evidence>
<keyword evidence="21" id="KW-1185">Reference proteome</keyword>
<keyword evidence="14" id="KW-0325">Glycoprotein</keyword>
<dbReference type="InterPro" id="IPR035897">
    <property type="entry name" value="Toll_tir_struct_dom_sf"/>
</dbReference>
<keyword evidence="12" id="KW-1015">Disulfide bond</keyword>
<dbReference type="Pfam" id="PF01582">
    <property type="entry name" value="TIR"/>
    <property type="match status" value="1"/>
</dbReference>
<dbReference type="InterPro" id="IPR001611">
    <property type="entry name" value="Leu-rich_rpt"/>
</dbReference>
<comment type="similarity">
    <text evidence="2">Belongs to the Toll-like receptor family.</text>
</comment>
<proteinExistence type="inferred from homology"/>
<dbReference type="PANTHER" id="PTHR24365">
    <property type="entry name" value="TOLL-LIKE RECEPTOR"/>
    <property type="match status" value="1"/>
</dbReference>
<dbReference type="InterPro" id="IPR003591">
    <property type="entry name" value="Leu-rich_rpt_typical-subtyp"/>
</dbReference>
<dbReference type="PROSITE" id="PS51450">
    <property type="entry name" value="LRR"/>
    <property type="match status" value="4"/>
</dbReference>
<keyword evidence="10" id="KW-1133">Transmembrane helix</keyword>
<feature type="domain" description="TIR" evidence="19">
    <location>
        <begin position="763"/>
        <end position="908"/>
    </location>
</feature>
<keyword evidence="7" id="KW-0732">Signal</keyword>
<dbReference type="PANTHER" id="PTHR24365:SF525">
    <property type="entry name" value="TOLL-LIKE RECEPTOR 5"/>
    <property type="match status" value="1"/>
</dbReference>
<dbReference type="InterPro" id="IPR000483">
    <property type="entry name" value="Cys-rich_flank_reg_C"/>
</dbReference>
<dbReference type="SMART" id="SM00255">
    <property type="entry name" value="TIR"/>
    <property type="match status" value="1"/>
</dbReference>
<evidence type="ECO:0000256" key="12">
    <source>
        <dbReference type="ARBA" id="ARBA00023157"/>
    </source>
</evidence>
<dbReference type="GeneID" id="100475654"/>
<dbReference type="GO" id="GO:0038023">
    <property type="term" value="F:signaling receptor activity"/>
    <property type="evidence" value="ECO:0007669"/>
    <property type="project" value="TreeGrafter"/>
</dbReference>
<dbReference type="SUPFAM" id="SSF52200">
    <property type="entry name" value="Toll/Interleukin receptor TIR domain"/>
    <property type="match status" value="1"/>
</dbReference>
<keyword evidence="11" id="KW-0472">Membrane</keyword>
<dbReference type="Ensembl" id="ENSAMET00000022014.2">
    <property type="protein sequence ID" value="ENSAMEP00000021245.2"/>
    <property type="gene ID" value="ENSAMEG00000020191.2"/>
</dbReference>
<dbReference type="CTD" id="7100"/>
<dbReference type="InterPro" id="IPR000157">
    <property type="entry name" value="TIR_dom"/>
</dbReference>
<name>G1MPE3_AILME</name>
<keyword evidence="15" id="KW-0395">Inflammatory response</keyword>
<dbReference type="SMART" id="SM00369">
    <property type="entry name" value="LRR_TYP"/>
    <property type="match status" value="10"/>
</dbReference>
<evidence type="ECO:0000256" key="1">
    <source>
        <dbReference type="ARBA" id="ARBA00004479"/>
    </source>
</evidence>
<evidence type="ECO:0000256" key="3">
    <source>
        <dbReference type="ARBA" id="ARBA00022553"/>
    </source>
</evidence>
<protein>
    <recommendedName>
        <fullName evidence="18">Toll-like receptor 5</fullName>
    </recommendedName>
</protein>
<dbReference type="GO" id="GO:0045087">
    <property type="term" value="P:innate immune response"/>
    <property type="evidence" value="ECO:0007669"/>
    <property type="project" value="UniProtKB-KW"/>
</dbReference>
<evidence type="ECO:0000259" key="19">
    <source>
        <dbReference type="PROSITE" id="PS50104"/>
    </source>
</evidence>
<dbReference type="PROSITE" id="PS50104">
    <property type="entry name" value="TIR"/>
    <property type="match status" value="1"/>
</dbReference>
<evidence type="ECO:0000256" key="8">
    <source>
        <dbReference type="ARBA" id="ARBA00022737"/>
    </source>
</evidence>
<dbReference type="Gene3D" id="3.40.50.10140">
    <property type="entry name" value="Toll/interleukin-1 receptor homology (TIR) domain"/>
    <property type="match status" value="1"/>
</dbReference>
<dbReference type="GO" id="GO:0002224">
    <property type="term" value="P:toll-like receptor signaling pathway"/>
    <property type="evidence" value="ECO:0007669"/>
    <property type="project" value="TreeGrafter"/>
</dbReference>
<gene>
    <name evidence="20" type="primary">TLR5</name>
</gene>
<dbReference type="GeneTree" id="ENSGT00940000162464"/>
<evidence type="ECO:0000256" key="4">
    <source>
        <dbReference type="ARBA" id="ARBA00022588"/>
    </source>
</evidence>
<evidence type="ECO:0000256" key="6">
    <source>
        <dbReference type="ARBA" id="ARBA00022692"/>
    </source>
</evidence>